<feature type="transmembrane region" description="Helical" evidence="1">
    <location>
        <begin position="277"/>
        <end position="299"/>
    </location>
</feature>
<sequence length="875" mass="96099">MELLSNTPAYWFNWRVFLCFLFLLTPIYVASYIIRKYERPNVQRSRNEEEEEDEGDTGVLFEHELWKTCWRKIHPAWLMGYRIFAFIMLLLFIALDVAVCGWSIFYSYSEYVSLFQAMSRPKPTNSRQLWGLNLNMTPLKCLSGNTRFENNDWTKWTLTLLIIYFGVSLLASSKSHTPLVSFYLAFFNWISISKILFFTIYVHGVLFDQLGSYISINGRYRELSRDGSGDLGGTRTYRVVGFVFQIIYQILAGAVVLTDCVYYYLNAPYLATKSTMIFYYLGILRHSINVVFLLGDAVLNSMVRPTHITSFNFDYDPESLWFSAISIVSHGIFWCLDMRFRFFPLDTSRIHPNLVSFDDIIPHTMLWSFLSSSKGETLSPEDFPERWMKLETVPRKTFIQKKLKEANTRGIPKEYKNVKLPKTCLAKSQNSPIRPKYIEPFEPVVLKVSSTGSMSKKAFTYQHIGLTIGASTLQHGRLLIPGPTYNVNPAQNTSKRCSSMVVSKRWRFLPQYEGSMFNVYKILSKNHMLAIVSGGAAATRGEGCTDGGFEGNDGGAGGTGGGFDGVGGTGGGFRGTGGGADGAGGGADGAKGIGGRFRVTGGGADGAGGTGGGANGAKGIGGGFGVTGGGAEGTGGSFGGTGGGVDSGTSDGGGVIVEVVVMDVAIEGHTMAHATIKFLRRIKWCHRLKKDLNLSLVVVVVVVEVMWVVVVLLLVVAEAVVVAAEVVVVEVGGVGSHKGGVGDNPFSPVKYSIQIRNGDDQYSPPYDSCGLGFMEFQELGPAPSGIQDGYSGRQFLGFQMGHNFLCNKTVVFTWGKPLVVYRMETIQHKMKQKKVSLRISFKPVSEIDLNQYVIAQTLKTSKRVALQIASFLAPL</sequence>
<dbReference type="EMBL" id="JARYMX010000004">
    <property type="protein sequence ID" value="KAJ9550135.1"/>
    <property type="molecule type" value="Genomic_DNA"/>
</dbReference>
<accession>A0AA38T8M4</accession>
<organism evidence="2 3">
    <name type="scientific">Centaurea solstitialis</name>
    <name type="common">yellow star-thistle</name>
    <dbReference type="NCBI Taxonomy" id="347529"/>
    <lineage>
        <taxon>Eukaryota</taxon>
        <taxon>Viridiplantae</taxon>
        <taxon>Streptophyta</taxon>
        <taxon>Embryophyta</taxon>
        <taxon>Tracheophyta</taxon>
        <taxon>Spermatophyta</taxon>
        <taxon>Magnoliopsida</taxon>
        <taxon>eudicotyledons</taxon>
        <taxon>Gunneridae</taxon>
        <taxon>Pentapetalae</taxon>
        <taxon>asterids</taxon>
        <taxon>campanulids</taxon>
        <taxon>Asterales</taxon>
        <taxon>Asteraceae</taxon>
        <taxon>Carduoideae</taxon>
        <taxon>Cardueae</taxon>
        <taxon>Centaureinae</taxon>
        <taxon>Centaurea</taxon>
    </lineage>
</organism>
<reference evidence="2" key="1">
    <citation type="submission" date="2023-03" db="EMBL/GenBank/DDBJ databases">
        <title>Chromosome-scale reference genome and RAD-based genetic map of yellow starthistle (Centaurea solstitialis) reveal putative structural variation and QTLs associated with invader traits.</title>
        <authorList>
            <person name="Reatini B."/>
            <person name="Cang F.A."/>
            <person name="Jiang Q."/>
            <person name="Mckibben M.T.W."/>
            <person name="Barker M.S."/>
            <person name="Rieseberg L.H."/>
            <person name="Dlugosch K.M."/>
        </authorList>
    </citation>
    <scope>NUCLEOTIDE SEQUENCE</scope>
    <source>
        <strain evidence="2">CAN-66</strain>
        <tissue evidence="2">Leaf</tissue>
    </source>
</reference>
<feature type="transmembrane region" description="Helical" evidence="1">
    <location>
        <begin position="246"/>
        <end position="265"/>
    </location>
</feature>
<dbReference type="Proteomes" id="UP001172457">
    <property type="component" value="Chromosome 4"/>
</dbReference>
<evidence type="ECO:0000313" key="3">
    <source>
        <dbReference type="Proteomes" id="UP001172457"/>
    </source>
</evidence>
<keyword evidence="1" id="KW-0812">Transmembrane</keyword>
<feature type="transmembrane region" description="Helical" evidence="1">
    <location>
        <begin position="12"/>
        <end position="34"/>
    </location>
</feature>
<dbReference type="PANTHER" id="PTHR12242:SF22">
    <property type="entry name" value="OS02G0130600 PROTEIN"/>
    <property type="match status" value="1"/>
</dbReference>
<gene>
    <name evidence="2" type="ORF">OSB04_014180</name>
</gene>
<proteinExistence type="predicted"/>
<protein>
    <submittedName>
        <fullName evidence="2">Uncharacterized protein</fullName>
    </submittedName>
</protein>
<keyword evidence="1" id="KW-0472">Membrane</keyword>
<keyword evidence="3" id="KW-1185">Reference proteome</keyword>
<feature type="transmembrane region" description="Helical" evidence="1">
    <location>
        <begin position="319"/>
        <end position="336"/>
    </location>
</feature>
<dbReference type="AlphaFoldDB" id="A0AA38T8M4"/>
<dbReference type="PANTHER" id="PTHR12242">
    <property type="entry name" value="OS02G0130600 PROTEIN-RELATED"/>
    <property type="match status" value="1"/>
</dbReference>
<feature type="transmembrane region" description="Helical" evidence="1">
    <location>
        <begin position="692"/>
        <end position="717"/>
    </location>
</feature>
<name>A0AA38T8M4_9ASTR</name>
<feature type="transmembrane region" description="Helical" evidence="1">
    <location>
        <begin position="153"/>
        <end position="171"/>
    </location>
</feature>
<evidence type="ECO:0000313" key="2">
    <source>
        <dbReference type="EMBL" id="KAJ9550135.1"/>
    </source>
</evidence>
<dbReference type="GO" id="GO:0016020">
    <property type="term" value="C:membrane"/>
    <property type="evidence" value="ECO:0007669"/>
    <property type="project" value="TreeGrafter"/>
</dbReference>
<keyword evidence="1" id="KW-1133">Transmembrane helix</keyword>
<feature type="transmembrane region" description="Helical" evidence="1">
    <location>
        <begin position="183"/>
        <end position="202"/>
    </location>
</feature>
<comment type="caution">
    <text evidence="2">The sequence shown here is derived from an EMBL/GenBank/DDBJ whole genome shotgun (WGS) entry which is preliminary data.</text>
</comment>
<feature type="transmembrane region" description="Helical" evidence="1">
    <location>
        <begin position="81"/>
        <end position="105"/>
    </location>
</feature>
<evidence type="ECO:0000256" key="1">
    <source>
        <dbReference type="SAM" id="Phobius"/>
    </source>
</evidence>